<reference evidence="1" key="1">
    <citation type="submission" date="2022-10" db="EMBL/GenBank/DDBJ databases">
        <title>Genome Sequence of Xylaria curta.</title>
        <authorList>
            <person name="Buettner E."/>
        </authorList>
    </citation>
    <scope>NUCLEOTIDE SEQUENCE</scope>
    <source>
        <strain evidence="1">Babe10</strain>
    </source>
</reference>
<organism evidence="1 2">
    <name type="scientific">Xylaria curta</name>
    <dbReference type="NCBI Taxonomy" id="42375"/>
    <lineage>
        <taxon>Eukaryota</taxon>
        <taxon>Fungi</taxon>
        <taxon>Dikarya</taxon>
        <taxon>Ascomycota</taxon>
        <taxon>Pezizomycotina</taxon>
        <taxon>Sordariomycetes</taxon>
        <taxon>Xylariomycetidae</taxon>
        <taxon>Xylariales</taxon>
        <taxon>Xylariaceae</taxon>
        <taxon>Xylaria</taxon>
    </lineage>
</organism>
<comment type="caution">
    <text evidence="1">The sequence shown here is derived from an EMBL/GenBank/DDBJ whole genome shotgun (WGS) entry which is preliminary data.</text>
</comment>
<evidence type="ECO:0000313" key="1">
    <source>
        <dbReference type="EMBL" id="KAJ2983967.1"/>
    </source>
</evidence>
<dbReference type="EMBL" id="JAPDGR010001335">
    <property type="protein sequence ID" value="KAJ2983967.1"/>
    <property type="molecule type" value="Genomic_DNA"/>
</dbReference>
<protein>
    <submittedName>
        <fullName evidence="1">Uncharacterized protein</fullName>
    </submittedName>
</protein>
<name>A0ACC1NXB8_9PEZI</name>
<proteinExistence type="predicted"/>
<dbReference type="Proteomes" id="UP001143856">
    <property type="component" value="Unassembled WGS sequence"/>
</dbReference>
<keyword evidence="2" id="KW-1185">Reference proteome</keyword>
<accession>A0ACC1NXB8</accession>
<gene>
    <name evidence="1" type="ORF">NUW58_g6156</name>
</gene>
<sequence length="429" mass="49820">MTSPPKHRTQNQTPPHHPLRQTMDRKAKARREIPLIKRIARNRMKALKLQFPTDSWSHTPSQPLRQGDVILHQFSDLERFDGAVRTFTRLQSISGLAGLRPRLRSQDHNRLQIQLQYPDYKIWRVVDRLRYSSGWTVMPLQVHQIRQLRDTLLNDINTLCASHIAFSNDMSFLRIVQPQNLYSTILPLLETFDRDVCIERDSNIINWAELKKRTVRKIERQFQVFEFLAQFDSLTQSQRESYMKFHPKYVLPILKANTSGWPLVMLQVGRYTPELARYAIKYVSEALYELKERSHLPSKDCCEELTRYSNVLRHVLRLSTKINSAKRGKHLLANRANLCILYAAMSVHRHAKIMEHKDSKGLLRLDCPGLPDTYTSCEGFDSVITAYSETREAIRILYDASEKLEGHASQLICDEKSGSYGSCSIKLSS</sequence>
<evidence type="ECO:0000313" key="2">
    <source>
        <dbReference type="Proteomes" id="UP001143856"/>
    </source>
</evidence>